<evidence type="ECO:0000256" key="8">
    <source>
        <dbReference type="ARBA" id="ARBA00022660"/>
    </source>
</evidence>
<reference evidence="17" key="1">
    <citation type="journal article" date="2023" name="Insect Mol. Biol.">
        <title>Genome sequencing provides insights into the evolution of gene families encoding plant cell wall-degrading enzymes in longhorned beetles.</title>
        <authorList>
            <person name="Shin N.R."/>
            <person name="Okamura Y."/>
            <person name="Kirsch R."/>
            <person name="Pauchet Y."/>
        </authorList>
    </citation>
    <scope>NUCLEOTIDE SEQUENCE</scope>
    <source>
        <strain evidence="17">MMC_N1</strain>
    </source>
</reference>
<organism evidence="17 18">
    <name type="scientific">Molorchus minor</name>
    <dbReference type="NCBI Taxonomy" id="1323400"/>
    <lineage>
        <taxon>Eukaryota</taxon>
        <taxon>Metazoa</taxon>
        <taxon>Ecdysozoa</taxon>
        <taxon>Arthropoda</taxon>
        <taxon>Hexapoda</taxon>
        <taxon>Insecta</taxon>
        <taxon>Pterygota</taxon>
        <taxon>Neoptera</taxon>
        <taxon>Endopterygota</taxon>
        <taxon>Coleoptera</taxon>
        <taxon>Polyphaga</taxon>
        <taxon>Cucujiformia</taxon>
        <taxon>Chrysomeloidea</taxon>
        <taxon>Cerambycidae</taxon>
        <taxon>Lamiinae</taxon>
        <taxon>Monochamini</taxon>
        <taxon>Molorchus</taxon>
    </lineage>
</organism>
<comment type="function">
    <text evidence="1">Accessory subunit of the mitochondrial membrane respiratory chain NADH dehydrogenase (Complex I), that is believed to be not involved in catalysis. Complex I functions in the transfer of electrons from NADH to the respiratory chain. The immediate electron acceptor for the enzyme is believed to be ubiquinone.</text>
</comment>
<gene>
    <name evidence="17" type="ORF">NQ317_017425</name>
</gene>
<comment type="similarity">
    <text evidence="3">Belongs to the complex I LYR family.</text>
</comment>
<dbReference type="Pfam" id="PF05347">
    <property type="entry name" value="Complex1_LYR"/>
    <property type="match status" value="1"/>
</dbReference>
<evidence type="ECO:0000256" key="14">
    <source>
        <dbReference type="ARBA" id="ARBA00030192"/>
    </source>
</evidence>
<evidence type="ECO:0000256" key="4">
    <source>
        <dbReference type="ARBA" id="ARBA00011790"/>
    </source>
</evidence>
<evidence type="ECO:0000256" key="10">
    <source>
        <dbReference type="ARBA" id="ARBA00022982"/>
    </source>
</evidence>
<comment type="subunit">
    <text evidence="4">Mammalian complex I is composed of 45 different subunits.</text>
</comment>
<evidence type="ECO:0000313" key="17">
    <source>
        <dbReference type="EMBL" id="KAJ8967983.1"/>
    </source>
</evidence>
<dbReference type="PANTHER" id="PTHR12868:SF0">
    <property type="entry name" value="NADH DEHYDROGENASE [UBIQUINONE] 1 BETA SUBCOMPLEX SUBUNIT 9"/>
    <property type="match status" value="1"/>
</dbReference>
<dbReference type="CDD" id="cd20263">
    <property type="entry name" value="Complex1_LYR_NDUFB9_LYRM3"/>
    <property type="match status" value="1"/>
</dbReference>
<evidence type="ECO:0000259" key="16">
    <source>
        <dbReference type="Pfam" id="PF05347"/>
    </source>
</evidence>
<comment type="caution">
    <text evidence="17">The sequence shown here is derived from an EMBL/GenBank/DDBJ whole genome shotgun (WGS) entry which is preliminary data.</text>
</comment>
<keyword evidence="6" id="KW-0813">Transport</keyword>
<evidence type="ECO:0000256" key="9">
    <source>
        <dbReference type="ARBA" id="ARBA00022792"/>
    </source>
</evidence>
<feature type="domain" description="Complex 1 LYR protein" evidence="16">
    <location>
        <begin position="14"/>
        <end position="70"/>
    </location>
</feature>
<evidence type="ECO:0000256" key="12">
    <source>
        <dbReference type="ARBA" id="ARBA00023128"/>
    </source>
</evidence>
<comment type="subcellular location">
    <subcellularLocation>
        <location evidence="2">Mitochondrion inner membrane</location>
        <topology evidence="2">Peripheral membrane protein</topology>
        <orientation evidence="2">Matrix side</orientation>
    </subcellularLocation>
</comment>
<dbReference type="Proteomes" id="UP001162164">
    <property type="component" value="Unassembled WGS sequence"/>
</dbReference>
<accession>A0ABQ9IWX4</accession>
<dbReference type="PANTHER" id="PTHR12868">
    <property type="entry name" value="NADH-UBIQUINONE OXIDOREDUCTASE B22 SUBUNIT"/>
    <property type="match status" value="1"/>
</dbReference>
<evidence type="ECO:0000256" key="2">
    <source>
        <dbReference type="ARBA" id="ARBA00004443"/>
    </source>
</evidence>
<protein>
    <recommendedName>
        <fullName evidence="5">NADH dehydrogenase [ubiquinone] 1 beta subcomplex subunit 9</fullName>
    </recommendedName>
    <alternativeName>
        <fullName evidence="14">Complex I-B22</fullName>
    </alternativeName>
    <alternativeName>
        <fullName evidence="15">NADH-ubiquinone oxidoreductase B22 subunit</fullName>
    </alternativeName>
</protein>
<dbReference type="InterPro" id="IPR045292">
    <property type="entry name" value="Complex1_LYR_NDUFB9_LYRM3"/>
</dbReference>
<keyword evidence="11" id="KW-0007">Acetylation</keyword>
<evidence type="ECO:0000313" key="18">
    <source>
        <dbReference type="Proteomes" id="UP001162164"/>
    </source>
</evidence>
<evidence type="ECO:0000256" key="11">
    <source>
        <dbReference type="ARBA" id="ARBA00022990"/>
    </source>
</evidence>
<evidence type="ECO:0000256" key="5">
    <source>
        <dbReference type="ARBA" id="ARBA00018684"/>
    </source>
</evidence>
<keyword evidence="8" id="KW-0679">Respiratory chain</keyword>
<evidence type="ECO:0000256" key="15">
    <source>
        <dbReference type="ARBA" id="ARBA00032528"/>
    </source>
</evidence>
<keyword evidence="7" id="KW-0597">Phosphoprotein</keyword>
<keyword evidence="12" id="KW-0496">Mitochondrion</keyword>
<keyword evidence="10" id="KW-0249">Electron transport</keyword>
<name>A0ABQ9IWX4_9CUCU</name>
<evidence type="ECO:0000256" key="13">
    <source>
        <dbReference type="ARBA" id="ARBA00023136"/>
    </source>
</evidence>
<sequence>MSNIPMRLVSHTRKVQTLYKKSLRLLEAFYDRRDVYRYYAVLMRQRFDKNRCINDMRVAKDLVVQGEKELFENQHWHPRQCK</sequence>
<keyword evidence="18" id="KW-1185">Reference proteome</keyword>
<evidence type="ECO:0000256" key="6">
    <source>
        <dbReference type="ARBA" id="ARBA00022448"/>
    </source>
</evidence>
<dbReference type="InterPro" id="IPR033034">
    <property type="entry name" value="NDUFB9"/>
</dbReference>
<dbReference type="EMBL" id="JAPWTJ010002087">
    <property type="protein sequence ID" value="KAJ8967983.1"/>
    <property type="molecule type" value="Genomic_DNA"/>
</dbReference>
<evidence type="ECO:0000256" key="1">
    <source>
        <dbReference type="ARBA" id="ARBA00002920"/>
    </source>
</evidence>
<proteinExistence type="inferred from homology"/>
<evidence type="ECO:0000256" key="7">
    <source>
        <dbReference type="ARBA" id="ARBA00022553"/>
    </source>
</evidence>
<keyword evidence="9" id="KW-0999">Mitochondrion inner membrane</keyword>
<dbReference type="InterPro" id="IPR008011">
    <property type="entry name" value="Complex1_LYR_dom"/>
</dbReference>
<keyword evidence="13" id="KW-0472">Membrane</keyword>
<evidence type="ECO:0000256" key="3">
    <source>
        <dbReference type="ARBA" id="ARBA00009508"/>
    </source>
</evidence>